<keyword evidence="5" id="KW-1185">Reference proteome</keyword>
<protein>
    <recommendedName>
        <fullName evidence="3">Fido domain-containing protein</fullName>
    </recommendedName>
</protein>
<keyword evidence="2" id="KW-0067">ATP-binding</keyword>
<feature type="active site" evidence="1">
    <location>
        <position position="228"/>
    </location>
</feature>
<feature type="domain" description="Fido" evidence="3">
    <location>
        <begin position="152"/>
        <end position="291"/>
    </location>
</feature>
<dbReference type="Proteomes" id="UP000032740">
    <property type="component" value="Chromosome"/>
</dbReference>
<sequence>MNEFMTLYQLYFKNKEYYQKIYEQRLNSESTEKFDFKINGDDAFLYLHPEHFKLVSEIYQIDRSVLKVYEKLPTVALQKYIKDTLISEIKSTNDIEGIISTRKEINTILNQMNDKKHDRLYGMVNRYKFLLENKRVPLKNPTDIRKIFDELVSKEVIENEPKDALDGSVFRASDVFIYKASGSVLHKGVKPESEIITTMAQALDILNNDKYDILIRMSLFHYLFGYIHPFYNGNGRVSRFITSSLMSDNFTAIMGFNISSQIKSNKKEYYEAFEKTSSKYNKGDLGTFVYIFLKIIKNAFEYVLKNLTEQQEKLGYYEKMIKDKSEFSENEKNLIFILVQNILFSNDGMGLKELAENSKMSEIWTRKTVSSFIKKDLIVKQKDGHKNLYQINLDKLTI</sequence>
<evidence type="ECO:0000313" key="4">
    <source>
        <dbReference type="EMBL" id="CCV64822.1"/>
    </source>
</evidence>
<evidence type="ECO:0000259" key="3">
    <source>
        <dbReference type="PROSITE" id="PS51459"/>
    </source>
</evidence>
<name>U4KLP8_ALTPJ</name>
<dbReference type="InterPro" id="IPR003812">
    <property type="entry name" value="Fido"/>
</dbReference>
<dbReference type="OrthoDB" id="9813719at2"/>
<dbReference type="RefSeq" id="WP_030003705.1">
    <property type="nucleotide sequence ID" value="NC_022538.1"/>
</dbReference>
<dbReference type="KEGG" id="apal:BN85412450"/>
<dbReference type="Gene3D" id="1.10.3290.10">
    <property type="entry name" value="Fido-like domain"/>
    <property type="match status" value="1"/>
</dbReference>
<evidence type="ECO:0000256" key="1">
    <source>
        <dbReference type="PIRSR" id="PIRSR640198-1"/>
    </source>
</evidence>
<organism evidence="4 5">
    <name type="scientific">Alteracholeplasma palmae (strain ATCC 49389 / J233)</name>
    <name type="common">Acholeplasma palmae</name>
    <dbReference type="NCBI Taxonomy" id="1318466"/>
    <lineage>
        <taxon>Bacteria</taxon>
        <taxon>Bacillati</taxon>
        <taxon>Mycoplasmatota</taxon>
        <taxon>Mollicutes</taxon>
        <taxon>Acholeplasmatales</taxon>
        <taxon>Acholeplasmataceae</taxon>
        <taxon>Acholeplasma</taxon>
    </lineage>
</organism>
<keyword evidence="2" id="KW-0547">Nucleotide-binding</keyword>
<dbReference type="STRING" id="1318466.BN85412450"/>
<dbReference type="InterPro" id="IPR040198">
    <property type="entry name" value="Fido_containing"/>
</dbReference>
<dbReference type="PANTHER" id="PTHR13504:SF40">
    <property type="entry name" value="FIDO DOMAIN-CONTAINING PROTEIN"/>
    <property type="match status" value="1"/>
</dbReference>
<dbReference type="EMBL" id="FO681347">
    <property type="protein sequence ID" value="CCV64822.1"/>
    <property type="molecule type" value="Genomic_DNA"/>
</dbReference>
<proteinExistence type="predicted"/>
<dbReference type="GO" id="GO:0005524">
    <property type="term" value="F:ATP binding"/>
    <property type="evidence" value="ECO:0007669"/>
    <property type="project" value="UniProtKB-KW"/>
</dbReference>
<feature type="binding site" evidence="2">
    <location>
        <begin position="269"/>
        <end position="270"/>
    </location>
    <ligand>
        <name>ATP</name>
        <dbReference type="ChEBI" id="CHEBI:30616"/>
    </ligand>
</feature>
<accession>U4KLP8</accession>
<reference evidence="4 5" key="1">
    <citation type="journal article" date="2013" name="J. Mol. Microbiol. Biotechnol.">
        <title>Analysis of the Complete Genomes of Acholeplasma brassicae , A. palmae and A. laidlawii and Their Comparison to the Obligate Parasites from ' Candidatus Phytoplasma'.</title>
        <authorList>
            <person name="Kube M."/>
            <person name="Siewert C."/>
            <person name="Migdoll A.M."/>
            <person name="Duduk B."/>
            <person name="Holz S."/>
            <person name="Rabus R."/>
            <person name="Seemuller E."/>
            <person name="Mitrovic J."/>
            <person name="Muller I."/>
            <person name="Buttner C."/>
            <person name="Reinhardt R."/>
        </authorList>
    </citation>
    <scope>NUCLEOTIDE SEQUENCE [LARGE SCALE GENOMIC DNA]</scope>
    <source>
        <strain evidence="4 5">J233</strain>
    </source>
</reference>
<dbReference type="PROSITE" id="PS51459">
    <property type="entry name" value="FIDO"/>
    <property type="match status" value="1"/>
</dbReference>
<evidence type="ECO:0000313" key="5">
    <source>
        <dbReference type="Proteomes" id="UP000032740"/>
    </source>
</evidence>
<evidence type="ECO:0000256" key="2">
    <source>
        <dbReference type="PIRSR" id="PIRSR640198-2"/>
    </source>
</evidence>
<dbReference type="Pfam" id="PF02661">
    <property type="entry name" value="Fic"/>
    <property type="match status" value="1"/>
</dbReference>
<dbReference type="PANTHER" id="PTHR13504">
    <property type="entry name" value="FIDO DOMAIN-CONTAINING PROTEIN DDB_G0283145"/>
    <property type="match status" value="1"/>
</dbReference>
<dbReference type="InterPro" id="IPR036597">
    <property type="entry name" value="Fido-like_dom_sf"/>
</dbReference>
<dbReference type="SUPFAM" id="SSF140931">
    <property type="entry name" value="Fic-like"/>
    <property type="match status" value="1"/>
</dbReference>
<dbReference type="AlphaFoldDB" id="U4KLP8"/>
<dbReference type="HOGENOM" id="CLU_051003_0_0_14"/>
<gene>
    <name evidence="4" type="ORF">BN85412450</name>
</gene>
<feature type="binding site" evidence="2">
    <location>
        <position position="281"/>
    </location>
    <ligand>
        <name>ATP</name>
        <dbReference type="ChEBI" id="CHEBI:30616"/>
    </ligand>
</feature>